<dbReference type="GO" id="GO:0003677">
    <property type="term" value="F:DNA binding"/>
    <property type="evidence" value="ECO:0007669"/>
    <property type="project" value="TreeGrafter"/>
</dbReference>
<keyword evidence="3" id="KW-1185">Reference proteome</keyword>
<reference evidence="2" key="1">
    <citation type="submission" date="2022-11" db="EMBL/GenBank/DDBJ databases">
        <authorList>
            <person name="Petersen C."/>
        </authorList>
    </citation>
    <scope>NUCLEOTIDE SEQUENCE</scope>
    <source>
        <strain evidence="2">IBT 23319</strain>
    </source>
</reference>
<dbReference type="Pfam" id="PF03184">
    <property type="entry name" value="DDE_1"/>
    <property type="match status" value="1"/>
</dbReference>
<evidence type="ECO:0000313" key="2">
    <source>
        <dbReference type="EMBL" id="KAJ5240457.1"/>
    </source>
</evidence>
<dbReference type="InterPro" id="IPR004875">
    <property type="entry name" value="DDE_SF_endonuclease_dom"/>
</dbReference>
<dbReference type="AlphaFoldDB" id="A0A9W9TTB4"/>
<proteinExistence type="predicted"/>
<dbReference type="EMBL" id="JAPQKT010000002">
    <property type="protein sequence ID" value="KAJ5240457.1"/>
    <property type="molecule type" value="Genomic_DNA"/>
</dbReference>
<reference evidence="2" key="2">
    <citation type="journal article" date="2023" name="IMA Fungus">
        <title>Comparative genomic study of the Penicillium genus elucidates a diverse pangenome and 15 lateral gene transfer events.</title>
        <authorList>
            <person name="Petersen C."/>
            <person name="Sorensen T."/>
            <person name="Nielsen M.R."/>
            <person name="Sondergaard T.E."/>
            <person name="Sorensen J.L."/>
            <person name="Fitzpatrick D.A."/>
            <person name="Frisvad J.C."/>
            <person name="Nielsen K.L."/>
        </authorList>
    </citation>
    <scope>NUCLEOTIDE SEQUENCE</scope>
    <source>
        <strain evidence="2">IBT 23319</strain>
    </source>
</reference>
<dbReference type="PANTHER" id="PTHR19303:SF74">
    <property type="entry name" value="POGO TRANSPOSABLE ELEMENT WITH KRAB DOMAIN"/>
    <property type="match status" value="1"/>
</dbReference>
<comment type="caution">
    <text evidence="2">The sequence shown here is derived from an EMBL/GenBank/DDBJ whole genome shotgun (WGS) entry which is preliminary data.</text>
</comment>
<evidence type="ECO:0000313" key="3">
    <source>
        <dbReference type="Proteomes" id="UP001147733"/>
    </source>
</evidence>
<dbReference type="Proteomes" id="UP001147733">
    <property type="component" value="Unassembled WGS sequence"/>
</dbReference>
<evidence type="ECO:0000259" key="1">
    <source>
        <dbReference type="Pfam" id="PF03184"/>
    </source>
</evidence>
<dbReference type="RefSeq" id="XP_056503462.1">
    <property type="nucleotide sequence ID" value="XM_056640968.1"/>
</dbReference>
<feature type="domain" description="DDE-1" evidence="1">
    <location>
        <begin position="157"/>
        <end position="286"/>
    </location>
</feature>
<name>A0A9W9TTB4_PENCI</name>
<dbReference type="PANTHER" id="PTHR19303">
    <property type="entry name" value="TRANSPOSON"/>
    <property type="match status" value="1"/>
</dbReference>
<protein>
    <recommendedName>
        <fullName evidence="1">DDE-1 domain-containing protein</fullName>
    </recommendedName>
</protein>
<gene>
    <name evidence="2" type="ORF">N7469_002048</name>
</gene>
<dbReference type="GO" id="GO:0005634">
    <property type="term" value="C:nucleus"/>
    <property type="evidence" value="ECO:0007669"/>
    <property type="project" value="TreeGrafter"/>
</dbReference>
<dbReference type="GeneID" id="81380135"/>
<sequence>MPESYEIIEARIAEACKTYTEREDAKVADLHREFKVPYQRLYRRINAARCLLRRNLPPDGSTQVSLSKSWVRRFIKRLPPDINEVKQKTLPAKRKKAANPQEIELCYINGDEDTLAISPQHIYNFDETGFILGETKNQTVLTTEDTAPYTTTAESRELVTVIECANARGDVLPPYIIFNAKIQMDNWYRENFPDNWEIDISNTGYSNDTIAMEYLRHFLIHTAEWTPKDQPRLLLLGGHGSHLTIDFLTTCDENNIIPFALPSHTSNYLQPLDQQVFHAYKHHFRKLNTEITSYGGPIELKVDLLRELPIIRDRTFKRRTIRDSFKSTGIYPFNPSLIVDPIWKAWREAPIPHIPSPSPEILSSDLEINTPPTTVRTLTRSIRKIDKKLVNHELSPSLRRQIDLLFHANIRHAQTSMQLTSDLQRFKYEQNKRNPHRNSQRQIPVKGRLSVYHGKRYVAARDHQEIYTKLKKTMRDAPPPEIPYREGGV</sequence>
<accession>A0A9W9TTB4</accession>
<dbReference type="OrthoDB" id="4324149at2759"/>
<dbReference type="InterPro" id="IPR050863">
    <property type="entry name" value="CenT-Element_Derived"/>
</dbReference>
<organism evidence="2 3">
    <name type="scientific">Penicillium citrinum</name>
    <dbReference type="NCBI Taxonomy" id="5077"/>
    <lineage>
        <taxon>Eukaryota</taxon>
        <taxon>Fungi</taxon>
        <taxon>Dikarya</taxon>
        <taxon>Ascomycota</taxon>
        <taxon>Pezizomycotina</taxon>
        <taxon>Eurotiomycetes</taxon>
        <taxon>Eurotiomycetidae</taxon>
        <taxon>Eurotiales</taxon>
        <taxon>Aspergillaceae</taxon>
        <taxon>Penicillium</taxon>
    </lineage>
</organism>